<reference evidence="2" key="2">
    <citation type="submission" date="2021-04" db="EMBL/GenBank/DDBJ databases">
        <authorList>
            <person name="Gilroy R."/>
        </authorList>
    </citation>
    <scope>NUCLEOTIDE SEQUENCE</scope>
    <source>
        <strain evidence="2">CHK186-16707</strain>
    </source>
</reference>
<dbReference type="InterPro" id="IPR019201">
    <property type="entry name" value="DUF2065"/>
</dbReference>
<keyword evidence="1" id="KW-0812">Transmembrane</keyword>
<evidence type="ECO:0000256" key="1">
    <source>
        <dbReference type="SAM" id="Phobius"/>
    </source>
</evidence>
<dbReference type="Pfam" id="PF09838">
    <property type="entry name" value="DUF2065"/>
    <property type="match status" value="1"/>
</dbReference>
<protein>
    <submittedName>
        <fullName evidence="2">DUF2065 domain-containing protein</fullName>
    </submittedName>
</protein>
<dbReference type="AlphaFoldDB" id="A0A9D2KL95"/>
<organism evidence="2 3">
    <name type="scientific">Candidatus Mailhella merdigallinarum</name>
    <dbReference type="NCBI Taxonomy" id="2838658"/>
    <lineage>
        <taxon>Bacteria</taxon>
        <taxon>Pseudomonadati</taxon>
        <taxon>Thermodesulfobacteriota</taxon>
        <taxon>Desulfovibrionia</taxon>
        <taxon>Desulfovibrionales</taxon>
        <taxon>Desulfovibrionaceae</taxon>
        <taxon>Mailhella</taxon>
    </lineage>
</organism>
<comment type="caution">
    <text evidence="2">The sequence shown here is derived from an EMBL/GenBank/DDBJ whole genome shotgun (WGS) entry which is preliminary data.</text>
</comment>
<dbReference type="Proteomes" id="UP000824225">
    <property type="component" value="Unassembled WGS sequence"/>
</dbReference>
<keyword evidence="1" id="KW-1133">Transmembrane helix</keyword>
<keyword evidence="1" id="KW-0472">Membrane</keyword>
<sequence length="65" mass="7090">MRFQASLFLAALGLACVLESLPWLLGPGRMREALRQLLELPPEKLRVGGFILLGAGLVLVALSRF</sequence>
<gene>
    <name evidence="2" type="ORF">H9962_00080</name>
</gene>
<reference evidence="2" key="1">
    <citation type="journal article" date="2021" name="PeerJ">
        <title>Extensive microbial diversity within the chicken gut microbiome revealed by metagenomics and culture.</title>
        <authorList>
            <person name="Gilroy R."/>
            <person name="Ravi A."/>
            <person name="Getino M."/>
            <person name="Pursley I."/>
            <person name="Horton D.L."/>
            <person name="Alikhan N.F."/>
            <person name="Baker D."/>
            <person name="Gharbi K."/>
            <person name="Hall N."/>
            <person name="Watson M."/>
            <person name="Adriaenssens E.M."/>
            <person name="Foster-Nyarko E."/>
            <person name="Jarju S."/>
            <person name="Secka A."/>
            <person name="Antonio M."/>
            <person name="Oren A."/>
            <person name="Chaudhuri R.R."/>
            <person name="La Ragione R."/>
            <person name="Hildebrand F."/>
            <person name="Pallen M.J."/>
        </authorList>
    </citation>
    <scope>NUCLEOTIDE SEQUENCE</scope>
    <source>
        <strain evidence="2">CHK186-16707</strain>
    </source>
</reference>
<dbReference type="EMBL" id="DXAN01000001">
    <property type="protein sequence ID" value="HJA07577.1"/>
    <property type="molecule type" value="Genomic_DNA"/>
</dbReference>
<evidence type="ECO:0000313" key="2">
    <source>
        <dbReference type="EMBL" id="HJA07577.1"/>
    </source>
</evidence>
<proteinExistence type="predicted"/>
<name>A0A9D2KL95_9BACT</name>
<accession>A0A9D2KL95</accession>
<evidence type="ECO:0000313" key="3">
    <source>
        <dbReference type="Proteomes" id="UP000824225"/>
    </source>
</evidence>
<dbReference type="PROSITE" id="PS51257">
    <property type="entry name" value="PROKAR_LIPOPROTEIN"/>
    <property type="match status" value="1"/>
</dbReference>
<feature type="transmembrane region" description="Helical" evidence="1">
    <location>
        <begin position="44"/>
        <end position="62"/>
    </location>
</feature>